<evidence type="ECO:0000313" key="1">
    <source>
        <dbReference type="EMBL" id="MBP4137457.1"/>
    </source>
</evidence>
<proteinExistence type="predicted"/>
<protein>
    <submittedName>
        <fullName evidence="1">Uncharacterized protein</fullName>
    </submittedName>
</protein>
<accession>A0A941AY81</accession>
<evidence type="ECO:0000313" key="2">
    <source>
        <dbReference type="Proteomes" id="UP000675047"/>
    </source>
</evidence>
<organism evidence="1 2">
    <name type="scientific">Flavobacterium geliluteum</name>
    <dbReference type="NCBI Taxonomy" id="2816120"/>
    <lineage>
        <taxon>Bacteria</taxon>
        <taxon>Pseudomonadati</taxon>
        <taxon>Bacteroidota</taxon>
        <taxon>Flavobacteriia</taxon>
        <taxon>Flavobacteriales</taxon>
        <taxon>Flavobacteriaceae</taxon>
        <taxon>Flavobacterium</taxon>
    </lineage>
</organism>
<sequence>MANTPADEIHKNENLSNFNNQELNHFFKMMKDKKSDIEIIEELKIKLIPFYHELAIKNVKDDEVEFKYLKNN</sequence>
<dbReference type="EMBL" id="JAGFBV010000006">
    <property type="protein sequence ID" value="MBP4137457.1"/>
    <property type="molecule type" value="Genomic_DNA"/>
</dbReference>
<dbReference type="Proteomes" id="UP000675047">
    <property type="component" value="Unassembled WGS sequence"/>
</dbReference>
<keyword evidence="2" id="KW-1185">Reference proteome</keyword>
<dbReference type="RefSeq" id="WP_210665496.1">
    <property type="nucleotide sequence ID" value="NZ_JAGFBV010000006.1"/>
</dbReference>
<reference evidence="1 2" key="1">
    <citation type="submission" date="2021-03" db="EMBL/GenBank/DDBJ databases">
        <title>Flavobacterium Flabelliformis Sp. Nov. And Flavobacterium Geliluteum Sp. Nov., Two Novel Multidrug Resistant Psychrophilic Species Isolated From Antarctica.</title>
        <authorList>
            <person name="Kralova S."/>
            <person name="Busse H.J."/>
            <person name="Bezdicek M."/>
            <person name="Nykrynova M."/>
            <person name="Kroupova E."/>
            <person name="Krsek D."/>
            <person name="Sedlacek I."/>
        </authorList>
    </citation>
    <scope>NUCLEOTIDE SEQUENCE [LARGE SCALE GENOMIC DNA]</scope>
    <source>
        <strain evidence="1 2">P7388</strain>
    </source>
</reference>
<dbReference type="AlphaFoldDB" id="A0A941AY81"/>
<comment type="caution">
    <text evidence="1">The sequence shown here is derived from an EMBL/GenBank/DDBJ whole genome shotgun (WGS) entry which is preliminary data.</text>
</comment>
<name>A0A941AY81_9FLAO</name>
<gene>
    <name evidence="1" type="ORF">J3495_05110</name>
</gene>